<dbReference type="GO" id="GO:0005634">
    <property type="term" value="C:nucleus"/>
    <property type="evidence" value="ECO:0007669"/>
    <property type="project" value="TreeGrafter"/>
</dbReference>
<dbReference type="InterPro" id="IPR037047">
    <property type="entry name" value="PITH_dom_sf"/>
</dbReference>
<organism evidence="3 4">
    <name type="scientific">Tigriopus californicus</name>
    <name type="common">Marine copepod</name>
    <dbReference type="NCBI Taxonomy" id="6832"/>
    <lineage>
        <taxon>Eukaryota</taxon>
        <taxon>Metazoa</taxon>
        <taxon>Ecdysozoa</taxon>
        <taxon>Arthropoda</taxon>
        <taxon>Crustacea</taxon>
        <taxon>Multicrustacea</taxon>
        <taxon>Hexanauplia</taxon>
        <taxon>Copepoda</taxon>
        <taxon>Harpacticoida</taxon>
        <taxon>Harpacticidae</taxon>
        <taxon>Tigriopus</taxon>
    </lineage>
</organism>
<dbReference type="GO" id="GO:0080090">
    <property type="term" value="P:regulation of primary metabolic process"/>
    <property type="evidence" value="ECO:0007669"/>
    <property type="project" value="UniProtKB-ARBA"/>
</dbReference>
<sequence>MSHNHGGCCGHGNHGGPDVGVSIEDADGLGCQYSLYQKINLAEVACLNETVDGSGQLVFKPWDRRLDKTDCVVSDADEELLWNIPFSGNVKLKGVIVVGGEGQSHPQKMRLFKNREHMTFDEARAQADQEFDVVKDPQGQVEYPTKVVSFSNVHHLTIHFPSNYGDDETKVYYIGLKGEFFKSNRVGVVNTVYEARPMMEDHKQDLKDLNISHNAQF</sequence>
<dbReference type="Gene3D" id="2.60.120.470">
    <property type="entry name" value="PITH domain"/>
    <property type="match status" value="1"/>
</dbReference>
<evidence type="ECO:0000259" key="2">
    <source>
        <dbReference type="PROSITE" id="PS51532"/>
    </source>
</evidence>
<protein>
    <recommendedName>
        <fullName evidence="2">PITH domain-containing protein</fullName>
    </recommendedName>
</protein>
<dbReference type="InterPro" id="IPR010400">
    <property type="entry name" value="PITH_dom"/>
</dbReference>
<evidence type="ECO:0000313" key="4">
    <source>
        <dbReference type="Proteomes" id="UP000318571"/>
    </source>
</evidence>
<dbReference type="GO" id="GO:0045654">
    <property type="term" value="P:positive regulation of megakaryocyte differentiation"/>
    <property type="evidence" value="ECO:0007669"/>
    <property type="project" value="UniProtKB-ARBA"/>
</dbReference>
<evidence type="ECO:0000256" key="1">
    <source>
        <dbReference type="ARBA" id="ARBA00025788"/>
    </source>
</evidence>
<dbReference type="OrthoDB" id="2635at2759"/>
<reference evidence="3 4" key="1">
    <citation type="journal article" date="2018" name="Nat. Ecol. Evol.">
        <title>Genomic signatures of mitonuclear coevolution across populations of Tigriopus californicus.</title>
        <authorList>
            <person name="Barreto F.S."/>
            <person name="Watson E.T."/>
            <person name="Lima T.G."/>
            <person name="Willett C.S."/>
            <person name="Edmands S."/>
            <person name="Li W."/>
            <person name="Burton R.S."/>
        </authorList>
    </citation>
    <scope>NUCLEOTIDE SEQUENCE [LARGE SCALE GENOMIC DNA]</scope>
    <source>
        <strain evidence="3 4">San Diego</strain>
    </source>
</reference>
<dbReference type="GO" id="GO:0005737">
    <property type="term" value="C:cytoplasm"/>
    <property type="evidence" value="ECO:0007669"/>
    <property type="project" value="UniProtKB-ARBA"/>
</dbReference>
<dbReference type="GO" id="GO:0060255">
    <property type="term" value="P:regulation of macromolecule metabolic process"/>
    <property type="evidence" value="ECO:0007669"/>
    <property type="project" value="UniProtKB-ARBA"/>
</dbReference>
<dbReference type="AlphaFoldDB" id="A0A553N8M2"/>
<comment type="similarity">
    <text evidence="1">Belongs to the PITHD1 family.</text>
</comment>
<dbReference type="InterPro" id="IPR008979">
    <property type="entry name" value="Galactose-bd-like_sf"/>
</dbReference>
<dbReference type="Pfam" id="PF06201">
    <property type="entry name" value="PITH"/>
    <property type="match status" value="1"/>
</dbReference>
<keyword evidence="4" id="KW-1185">Reference proteome</keyword>
<dbReference type="STRING" id="6832.A0A553N8M2"/>
<dbReference type="OMA" id="SHEVTIC"/>
<dbReference type="Proteomes" id="UP000318571">
    <property type="component" value="Chromosome 8"/>
</dbReference>
<dbReference type="PANTHER" id="PTHR12175:SF1">
    <property type="entry name" value="PITH DOMAIN-CONTAINING PROTEIN 1"/>
    <property type="match status" value="1"/>
</dbReference>
<dbReference type="EMBL" id="VCGU01000459">
    <property type="protein sequence ID" value="TRY61791.1"/>
    <property type="molecule type" value="Genomic_DNA"/>
</dbReference>
<gene>
    <name evidence="3" type="ORF">TCAL_11237</name>
</gene>
<dbReference type="SUPFAM" id="SSF49785">
    <property type="entry name" value="Galactose-binding domain-like"/>
    <property type="match status" value="1"/>
</dbReference>
<comment type="caution">
    <text evidence="3">The sequence shown here is derived from an EMBL/GenBank/DDBJ whole genome shotgun (WGS) entry which is preliminary data.</text>
</comment>
<feature type="domain" description="PITH" evidence="2">
    <location>
        <begin position="24"/>
        <end position="196"/>
    </location>
</feature>
<dbReference type="FunFam" id="2.60.120.470:FF:000002">
    <property type="entry name" value="PITH domain-containing protein 1"/>
    <property type="match status" value="1"/>
</dbReference>
<accession>A0A553N8M2</accession>
<dbReference type="PANTHER" id="PTHR12175">
    <property type="entry name" value="AD039 HT014 THIOREDOXIN FAMILY TRP26"/>
    <property type="match status" value="1"/>
</dbReference>
<proteinExistence type="inferred from homology"/>
<name>A0A553N8M2_TIGCA</name>
<dbReference type="InterPro" id="IPR045099">
    <property type="entry name" value="PITH1-like"/>
</dbReference>
<evidence type="ECO:0000313" key="3">
    <source>
        <dbReference type="EMBL" id="TRY61791.1"/>
    </source>
</evidence>
<dbReference type="PROSITE" id="PS51532">
    <property type="entry name" value="PITH"/>
    <property type="match status" value="1"/>
</dbReference>